<keyword evidence="9" id="KW-0539">Nucleus</keyword>
<sequence>MDPSESSNSENSSKMGDNADLTSVVAKHYNELQETGLAARSQSRIFYLRNFNNWIKSIVIGETLQQIRNEKGDREDINALDLCCGKGGDLLKWKKGRISKLVCADIASTSVEQAETRYNEMIERNNRERYPQRMFKAEFIAADCTKVRLKDRYKDSDIKFDVTSCQFSFHYCFESYPQAVMMMAEEFGMKLLYAKPFAEYYEEHIVKGECRSLIGKITALETYPAFDGKQASEKTEDYEAAEKFYKEVLESDDRPEEVKQRHQPRIGTLSKAEWEATTIYLVFAFQKVKDISTGEQWTKPENLEQTRKRPSDEQDNRTQTEKQVKMS</sequence>
<dbReference type="PROSITE" id="PS51562">
    <property type="entry name" value="RNA_CAP0_MT"/>
    <property type="match status" value="1"/>
</dbReference>
<organism evidence="13 14">
    <name type="scientific">Tegillarca granosa</name>
    <name type="common">Malaysian cockle</name>
    <name type="synonym">Anadara granosa</name>
    <dbReference type="NCBI Taxonomy" id="220873"/>
    <lineage>
        <taxon>Eukaryota</taxon>
        <taxon>Metazoa</taxon>
        <taxon>Spiralia</taxon>
        <taxon>Lophotrochozoa</taxon>
        <taxon>Mollusca</taxon>
        <taxon>Bivalvia</taxon>
        <taxon>Autobranchia</taxon>
        <taxon>Pteriomorphia</taxon>
        <taxon>Arcoida</taxon>
        <taxon>Arcoidea</taxon>
        <taxon>Arcidae</taxon>
        <taxon>Tegillarca</taxon>
    </lineage>
</organism>
<reference evidence="13 14" key="1">
    <citation type="submission" date="2022-12" db="EMBL/GenBank/DDBJ databases">
        <title>Chromosome-level genome of Tegillarca granosa.</title>
        <authorList>
            <person name="Kim J."/>
        </authorList>
    </citation>
    <scope>NUCLEOTIDE SEQUENCE [LARGE SCALE GENOMIC DNA]</scope>
    <source>
        <strain evidence="13">Teg-2019</strain>
        <tissue evidence="13">Adductor muscle</tissue>
    </source>
</reference>
<keyword evidence="4" id="KW-0507">mRNA processing</keyword>
<evidence type="ECO:0000259" key="12">
    <source>
        <dbReference type="PROSITE" id="PS51562"/>
    </source>
</evidence>
<dbReference type="EMBL" id="JARBDR010000917">
    <property type="protein sequence ID" value="KAJ8303443.1"/>
    <property type="molecule type" value="Genomic_DNA"/>
</dbReference>
<keyword evidence="7" id="KW-0694">RNA-binding</keyword>
<dbReference type="PIRSF" id="PIRSF028762">
    <property type="entry name" value="ABD1"/>
    <property type="match status" value="1"/>
</dbReference>
<proteinExistence type="predicted"/>
<evidence type="ECO:0000313" key="14">
    <source>
        <dbReference type="Proteomes" id="UP001217089"/>
    </source>
</evidence>
<dbReference type="InterPro" id="IPR039753">
    <property type="entry name" value="RG7MT1"/>
</dbReference>
<keyword evidence="8" id="KW-0506">mRNA capping</keyword>
<dbReference type="InterPro" id="IPR004971">
    <property type="entry name" value="mRNA_G-N7_MeTrfase_dom"/>
</dbReference>
<evidence type="ECO:0000256" key="6">
    <source>
        <dbReference type="ARBA" id="ARBA00022691"/>
    </source>
</evidence>
<evidence type="ECO:0000256" key="4">
    <source>
        <dbReference type="ARBA" id="ARBA00022664"/>
    </source>
</evidence>
<dbReference type="EC" id="2.1.1.56" evidence="2"/>
<keyword evidence="3" id="KW-0489">Methyltransferase</keyword>
<dbReference type="Gene3D" id="3.40.50.150">
    <property type="entry name" value="Vaccinia Virus protein VP39"/>
    <property type="match status" value="2"/>
</dbReference>
<evidence type="ECO:0000256" key="2">
    <source>
        <dbReference type="ARBA" id="ARBA00011926"/>
    </source>
</evidence>
<evidence type="ECO:0000256" key="8">
    <source>
        <dbReference type="ARBA" id="ARBA00023042"/>
    </source>
</evidence>
<dbReference type="InterPro" id="IPR029063">
    <property type="entry name" value="SAM-dependent_MTases_sf"/>
</dbReference>
<feature type="region of interest" description="Disordered" evidence="11">
    <location>
        <begin position="294"/>
        <end position="327"/>
    </location>
</feature>
<evidence type="ECO:0000256" key="11">
    <source>
        <dbReference type="SAM" id="MobiDB-lite"/>
    </source>
</evidence>
<comment type="caution">
    <text evidence="13">The sequence shown here is derived from an EMBL/GenBank/DDBJ whole genome shotgun (WGS) entry which is preliminary data.</text>
</comment>
<keyword evidence="6" id="KW-0949">S-adenosyl-L-methionine</keyword>
<evidence type="ECO:0000256" key="3">
    <source>
        <dbReference type="ARBA" id="ARBA00022603"/>
    </source>
</evidence>
<evidence type="ECO:0000256" key="1">
    <source>
        <dbReference type="ARBA" id="ARBA00004123"/>
    </source>
</evidence>
<feature type="domain" description="MRNA cap 0 methyltransferase" evidence="12">
    <location>
        <begin position="43"/>
        <end position="288"/>
    </location>
</feature>
<evidence type="ECO:0000256" key="7">
    <source>
        <dbReference type="ARBA" id="ARBA00022884"/>
    </source>
</evidence>
<comment type="catalytic activity">
    <reaction evidence="10">
        <text>a 5'-end (5'-triphosphoguanosine)-ribonucleoside in mRNA + S-adenosyl-L-methionine = a 5'-end (N(7)-methyl 5'-triphosphoguanosine)-ribonucleoside in mRNA + S-adenosyl-L-homocysteine</text>
        <dbReference type="Rhea" id="RHEA:67008"/>
        <dbReference type="Rhea" id="RHEA-COMP:17166"/>
        <dbReference type="Rhea" id="RHEA-COMP:17167"/>
        <dbReference type="ChEBI" id="CHEBI:57856"/>
        <dbReference type="ChEBI" id="CHEBI:59789"/>
        <dbReference type="ChEBI" id="CHEBI:156461"/>
        <dbReference type="ChEBI" id="CHEBI:167617"/>
        <dbReference type="EC" id="2.1.1.56"/>
    </reaction>
</comment>
<name>A0ABQ9EDS5_TEGGR</name>
<keyword evidence="5" id="KW-0808">Transferase</keyword>
<evidence type="ECO:0000256" key="9">
    <source>
        <dbReference type="ARBA" id="ARBA00023242"/>
    </source>
</evidence>
<accession>A0ABQ9EDS5</accession>
<dbReference type="Pfam" id="PF03291">
    <property type="entry name" value="mRNA_G-N7_MeTrfase"/>
    <property type="match status" value="1"/>
</dbReference>
<evidence type="ECO:0000256" key="5">
    <source>
        <dbReference type="ARBA" id="ARBA00022679"/>
    </source>
</evidence>
<dbReference type="InterPro" id="IPR016899">
    <property type="entry name" value="mRNA_G-N7_MeTrfase_euk"/>
</dbReference>
<dbReference type="SUPFAM" id="SSF53335">
    <property type="entry name" value="S-adenosyl-L-methionine-dependent methyltransferases"/>
    <property type="match status" value="1"/>
</dbReference>
<protein>
    <recommendedName>
        <fullName evidence="2">mRNA (guanine-N(7))-methyltransferase</fullName>
        <ecNumber evidence="2">2.1.1.56</ecNumber>
    </recommendedName>
</protein>
<keyword evidence="14" id="KW-1185">Reference proteome</keyword>
<dbReference type="Proteomes" id="UP001217089">
    <property type="component" value="Unassembled WGS sequence"/>
</dbReference>
<comment type="subcellular location">
    <subcellularLocation>
        <location evidence="1">Nucleus</location>
    </subcellularLocation>
</comment>
<feature type="compositionally biased region" description="Basic and acidic residues" evidence="11">
    <location>
        <begin position="301"/>
        <end position="327"/>
    </location>
</feature>
<gene>
    <name evidence="13" type="ORF">KUTeg_019839</name>
</gene>
<dbReference type="PANTHER" id="PTHR12189:SF2">
    <property type="entry name" value="MRNA CAP GUANINE-N7 METHYLTRANSFERASE"/>
    <property type="match status" value="1"/>
</dbReference>
<dbReference type="CDD" id="cd02440">
    <property type="entry name" value="AdoMet_MTases"/>
    <property type="match status" value="1"/>
</dbReference>
<dbReference type="PANTHER" id="PTHR12189">
    <property type="entry name" value="MRNA GUANINE-7- METHYLTRANSFERASE"/>
    <property type="match status" value="1"/>
</dbReference>
<evidence type="ECO:0000313" key="13">
    <source>
        <dbReference type="EMBL" id="KAJ8303443.1"/>
    </source>
</evidence>
<evidence type="ECO:0000256" key="10">
    <source>
        <dbReference type="ARBA" id="ARBA00044712"/>
    </source>
</evidence>